<dbReference type="AlphaFoldDB" id="A0AAW0G4R6"/>
<dbReference type="EMBL" id="JASBNA010000010">
    <property type="protein sequence ID" value="KAK7688470.1"/>
    <property type="molecule type" value="Genomic_DNA"/>
</dbReference>
<proteinExistence type="predicted"/>
<keyword evidence="2" id="KW-1185">Reference proteome</keyword>
<reference evidence="1 2" key="1">
    <citation type="submission" date="2022-09" db="EMBL/GenBank/DDBJ databases">
        <authorList>
            <person name="Palmer J.M."/>
        </authorList>
    </citation>
    <scope>NUCLEOTIDE SEQUENCE [LARGE SCALE GENOMIC DNA]</scope>
    <source>
        <strain evidence="1 2">DSM 7382</strain>
    </source>
</reference>
<dbReference type="Proteomes" id="UP001385951">
    <property type="component" value="Unassembled WGS sequence"/>
</dbReference>
<evidence type="ECO:0000313" key="1">
    <source>
        <dbReference type="EMBL" id="KAK7688470.1"/>
    </source>
</evidence>
<comment type="caution">
    <text evidence="1">The sequence shown here is derived from an EMBL/GenBank/DDBJ whole genome shotgun (WGS) entry which is preliminary data.</text>
</comment>
<organism evidence="1 2">
    <name type="scientific">Cerrena zonata</name>
    <dbReference type="NCBI Taxonomy" id="2478898"/>
    <lineage>
        <taxon>Eukaryota</taxon>
        <taxon>Fungi</taxon>
        <taxon>Dikarya</taxon>
        <taxon>Basidiomycota</taxon>
        <taxon>Agaricomycotina</taxon>
        <taxon>Agaricomycetes</taxon>
        <taxon>Polyporales</taxon>
        <taxon>Cerrenaceae</taxon>
        <taxon>Cerrena</taxon>
    </lineage>
</organism>
<sequence length="276" mass="31803">MPDSYFEPVLAGSGERRRRFLPEIVVELVQYIRNPNPVKDPNVSLYEYTAMLRIRLSCCLVCRYWNKLFIPVLYEEILLDPYKPKLVSRLLHSLWHIKPEYKNLIRRLIVYSDKSTKGWTPILLQLPNLLSLSIGDFDLSYCHLRFPQFLNRLPPQCKTCIFGKTVRIHPSSIRRLVQFLQHTQPIKFSCVMSDDSKGRSLGEFSASLTLQIGRCVATMTLVTTTWNTSIDLVNSCLRTIGPLITEVDLELIMGNVQNLGKNPPQILCSRIVFMSL</sequence>
<name>A0AAW0G4R6_9APHY</name>
<gene>
    <name evidence="1" type="ORF">QCA50_008008</name>
</gene>
<accession>A0AAW0G4R6</accession>
<evidence type="ECO:0000313" key="2">
    <source>
        <dbReference type="Proteomes" id="UP001385951"/>
    </source>
</evidence>
<evidence type="ECO:0008006" key="3">
    <source>
        <dbReference type="Google" id="ProtNLM"/>
    </source>
</evidence>
<protein>
    <recommendedName>
        <fullName evidence="3">F-box domain-containing protein</fullName>
    </recommendedName>
</protein>